<reference evidence="1 2" key="1">
    <citation type="submission" date="2023-05" db="EMBL/GenBank/DDBJ databases">
        <title>Draft genome of Paenibacillus sp. CCS26.</title>
        <authorList>
            <person name="Akita H."/>
            <person name="Shinto Y."/>
            <person name="Kimura Z."/>
        </authorList>
    </citation>
    <scope>NUCLEOTIDE SEQUENCE [LARGE SCALE GENOMIC DNA]</scope>
    <source>
        <strain evidence="1 2">CCS26</strain>
    </source>
</reference>
<accession>A0ABQ6NU51</accession>
<organism evidence="1 2">
    <name type="scientific">Paenibacillus glycanilyticus</name>
    <dbReference type="NCBI Taxonomy" id="126569"/>
    <lineage>
        <taxon>Bacteria</taxon>
        <taxon>Bacillati</taxon>
        <taxon>Bacillota</taxon>
        <taxon>Bacilli</taxon>
        <taxon>Bacillales</taxon>
        <taxon>Paenibacillaceae</taxon>
        <taxon>Paenibacillus</taxon>
    </lineage>
</organism>
<dbReference type="EMBL" id="BTCL01000028">
    <property type="protein sequence ID" value="GMK48339.1"/>
    <property type="molecule type" value="Genomic_DNA"/>
</dbReference>
<dbReference type="Proteomes" id="UP001285921">
    <property type="component" value="Unassembled WGS sequence"/>
</dbReference>
<proteinExistence type="predicted"/>
<sequence>MLHSVQDIAPICAYPELILSDILHFVQDISGYWTAMRHYNAFRAT</sequence>
<comment type="caution">
    <text evidence="1">The sequence shown here is derived from an EMBL/GenBank/DDBJ whole genome shotgun (WGS) entry which is preliminary data.</text>
</comment>
<name>A0ABQ6NU51_9BACL</name>
<evidence type="ECO:0000313" key="1">
    <source>
        <dbReference type="EMBL" id="GMK48339.1"/>
    </source>
</evidence>
<evidence type="ECO:0000313" key="2">
    <source>
        <dbReference type="Proteomes" id="UP001285921"/>
    </source>
</evidence>
<protein>
    <submittedName>
        <fullName evidence="1">Uncharacterized protein</fullName>
    </submittedName>
</protein>
<gene>
    <name evidence="1" type="ORF">PghCCS26_54690</name>
</gene>
<keyword evidence="2" id="KW-1185">Reference proteome</keyword>